<organism evidence="9 10">
    <name type="scientific">Candidatus Auribacter fodinae</name>
    <dbReference type="NCBI Taxonomy" id="2093366"/>
    <lineage>
        <taxon>Bacteria</taxon>
        <taxon>Pseudomonadati</taxon>
        <taxon>Candidatus Auribacterota</taxon>
        <taxon>Candidatus Auribacteria</taxon>
        <taxon>Candidatus Auribacterales</taxon>
        <taxon>Candidatus Auribacteraceae</taxon>
        <taxon>Candidatus Auribacter</taxon>
    </lineage>
</organism>
<proteinExistence type="inferred from homology"/>
<sequence length="260" mass="29402">MPEICETTGIVLRKFDYSNTSLIFHLFSGAEGMIHILARGAKSPKSAFRGRIELFHELRCHYLKTGSTSLYTLKECTPLTRCKSATNPDIFFLCSFIADCICSFPWESGETIEIYNVLKKTLDALEHTEQDNYTTIILYYSCRVLSVLGYMPDTVSCTRSGMPLAGQIYPIFEPVPGFALRSSLTITEQNRYTTSLDRDFLSAFESVIAMETMDQFLSISYTETMITKLASICIFFLNGLSDRKMRSFELLQKTGIISSL</sequence>
<accession>A0A3A4R5U1</accession>
<evidence type="ECO:0000313" key="10">
    <source>
        <dbReference type="Proteomes" id="UP000266426"/>
    </source>
</evidence>
<dbReference type="Gene3D" id="2.40.50.140">
    <property type="entry name" value="Nucleic acid-binding proteins"/>
    <property type="match status" value="1"/>
</dbReference>
<evidence type="ECO:0000259" key="8">
    <source>
        <dbReference type="Pfam" id="PF11967"/>
    </source>
</evidence>
<evidence type="ECO:0000313" key="9">
    <source>
        <dbReference type="EMBL" id="RJP61691.1"/>
    </source>
</evidence>
<dbReference type="InterPro" id="IPR037278">
    <property type="entry name" value="ARFGAP/RecO"/>
</dbReference>
<evidence type="ECO:0000256" key="5">
    <source>
        <dbReference type="ARBA" id="ARBA00023204"/>
    </source>
</evidence>
<evidence type="ECO:0000256" key="4">
    <source>
        <dbReference type="ARBA" id="ARBA00023172"/>
    </source>
</evidence>
<comment type="function">
    <text evidence="7">Involved in DNA repair and RecF pathway recombination.</text>
</comment>
<dbReference type="GO" id="GO:0006310">
    <property type="term" value="P:DNA recombination"/>
    <property type="evidence" value="ECO:0007669"/>
    <property type="project" value="UniProtKB-UniRule"/>
</dbReference>
<keyword evidence="3 7" id="KW-0227">DNA damage</keyword>
<evidence type="ECO:0000256" key="6">
    <source>
        <dbReference type="ARBA" id="ARBA00033409"/>
    </source>
</evidence>
<dbReference type="Gene3D" id="1.20.1440.120">
    <property type="entry name" value="Recombination protein O, C-terminal domain"/>
    <property type="match status" value="1"/>
</dbReference>
<gene>
    <name evidence="7 9" type="primary">recO</name>
    <name evidence="9" type="ORF">C4541_01450</name>
</gene>
<keyword evidence="4 7" id="KW-0233">DNA recombination</keyword>
<dbReference type="InterPro" id="IPR042242">
    <property type="entry name" value="RecO_C"/>
</dbReference>
<dbReference type="AlphaFoldDB" id="A0A3A4R5U1"/>
<dbReference type="EMBL" id="QZJZ01000010">
    <property type="protein sequence ID" value="RJP61691.1"/>
    <property type="molecule type" value="Genomic_DNA"/>
</dbReference>
<dbReference type="SUPFAM" id="SSF50249">
    <property type="entry name" value="Nucleic acid-binding proteins"/>
    <property type="match status" value="1"/>
</dbReference>
<comment type="similarity">
    <text evidence="1 7">Belongs to the RecO family.</text>
</comment>
<dbReference type="PANTHER" id="PTHR33991">
    <property type="entry name" value="DNA REPAIR PROTEIN RECO"/>
    <property type="match status" value="1"/>
</dbReference>
<dbReference type="Pfam" id="PF11967">
    <property type="entry name" value="RecO_N"/>
    <property type="match status" value="1"/>
</dbReference>
<dbReference type="GO" id="GO:0043590">
    <property type="term" value="C:bacterial nucleoid"/>
    <property type="evidence" value="ECO:0007669"/>
    <property type="project" value="TreeGrafter"/>
</dbReference>
<name>A0A3A4R5U1_9BACT</name>
<dbReference type="SUPFAM" id="SSF57863">
    <property type="entry name" value="ArfGap/RecO-like zinc finger"/>
    <property type="match status" value="1"/>
</dbReference>
<evidence type="ECO:0000256" key="7">
    <source>
        <dbReference type="HAMAP-Rule" id="MF_00201"/>
    </source>
</evidence>
<dbReference type="InterPro" id="IPR003717">
    <property type="entry name" value="RecO"/>
</dbReference>
<evidence type="ECO:0000256" key="2">
    <source>
        <dbReference type="ARBA" id="ARBA00021310"/>
    </source>
</evidence>
<keyword evidence="5 7" id="KW-0234">DNA repair</keyword>
<dbReference type="PANTHER" id="PTHR33991:SF1">
    <property type="entry name" value="DNA REPAIR PROTEIN RECO"/>
    <property type="match status" value="1"/>
</dbReference>
<feature type="domain" description="DNA replication/recombination mediator RecO N-terminal" evidence="8">
    <location>
        <begin position="5"/>
        <end position="79"/>
    </location>
</feature>
<comment type="caution">
    <text evidence="9">The sequence shown here is derived from an EMBL/GenBank/DDBJ whole genome shotgun (WGS) entry which is preliminary data.</text>
</comment>
<dbReference type="GO" id="GO:0006302">
    <property type="term" value="P:double-strand break repair"/>
    <property type="evidence" value="ECO:0007669"/>
    <property type="project" value="TreeGrafter"/>
</dbReference>
<dbReference type="Pfam" id="PF02565">
    <property type="entry name" value="RecO_C"/>
    <property type="match status" value="1"/>
</dbReference>
<reference evidence="9 10" key="1">
    <citation type="journal article" date="2017" name="ISME J.">
        <title>Energy and carbon metabolisms in a deep terrestrial subsurface fluid microbial community.</title>
        <authorList>
            <person name="Momper L."/>
            <person name="Jungbluth S.P."/>
            <person name="Lee M.D."/>
            <person name="Amend J.P."/>
        </authorList>
    </citation>
    <scope>NUCLEOTIDE SEQUENCE [LARGE SCALE GENOMIC DNA]</scope>
    <source>
        <strain evidence="9">SURF_26</strain>
    </source>
</reference>
<evidence type="ECO:0000256" key="1">
    <source>
        <dbReference type="ARBA" id="ARBA00007452"/>
    </source>
</evidence>
<dbReference type="NCBIfam" id="TIGR00613">
    <property type="entry name" value="reco"/>
    <property type="match status" value="1"/>
</dbReference>
<dbReference type="InterPro" id="IPR022572">
    <property type="entry name" value="DNA_rep/recomb_RecO_N"/>
</dbReference>
<protein>
    <recommendedName>
        <fullName evidence="2 7">DNA repair protein RecO</fullName>
    </recommendedName>
    <alternativeName>
        <fullName evidence="6 7">Recombination protein O</fullName>
    </alternativeName>
</protein>
<dbReference type="HAMAP" id="MF_00201">
    <property type="entry name" value="RecO"/>
    <property type="match status" value="1"/>
</dbReference>
<dbReference type="InterPro" id="IPR012340">
    <property type="entry name" value="NA-bd_OB-fold"/>
</dbReference>
<evidence type="ECO:0000256" key="3">
    <source>
        <dbReference type="ARBA" id="ARBA00022763"/>
    </source>
</evidence>
<dbReference type="Proteomes" id="UP000266426">
    <property type="component" value="Unassembled WGS sequence"/>
</dbReference>